<dbReference type="SUPFAM" id="SSF53850">
    <property type="entry name" value="Periplasmic binding protein-like II"/>
    <property type="match status" value="1"/>
</dbReference>
<proteinExistence type="predicted"/>
<evidence type="ECO:0000313" key="2">
    <source>
        <dbReference type="Proteomes" id="UP000198577"/>
    </source>
</evidence>
<dbReference type="Proteomes" id="UP000198577">
    <property type="component" value="Unassembled WGS sequence"/>
</dbReference>
<protein>
    <submittedName>
        <fullName evidence="1">Uncharacterized protein</fullName>
    </submittedName>
</protein>
<dbReference type="AlphaFoldDB" id="A0A1I5UMC6"/>
<keyword evidence="2" id="KW-1185">Reference proteome</keyword>
<accession>A0A1I5UMC6</accession>
<name>A0A1I5UMC6_9FIRM</name>
<dbReference type="EMBL" id="FOXR01000007">
    <property type="protein sequence ID" value="SFP95756.1"/>
    <property type="molecule type" value="Genomic_DNA"/>
</dbReference>
<organism evidence="1 2">
    <name type="scientific">Caldicoprobacter faecalis</name>
    <dbReference type="NCBI Taxonomy" id="937334"/>
    <lineage>
        <taxon>Bacteria</taxon>
        <taxon>Bacillati</taxon>
        <taxon>Bacillota</taxon>
        <taxon>Clostridia</taxon>
        <taxon>Caldicoprobacterales</taxon>
        <taxon>Caldicoprobacteraceae</taxon>
        <taxon>Caldicoprobacter</taxon>
    </lineage>
</organism>
<dbReference type="STRING" id="937334.SAMN05444406_10775"/>
<sequence>MYFSVFLKRFRGIDAVDSQGYLALQRSYFLTREAAIIQMYGPPGQLWDTLDDQGLPILKKAEGELTAEERDRLGLWFWMMPGHSDHVDTIKFAVNDKLPEEKRNWVVSMQAHILTPTKLLSDEFVGIGETIDPQSDLGIQRTLCEDYIKANYPKVIMAKSPVEAEKVYEDIIKFCDQNGMPQIEETYDKKYQDNVKRFGTVLKKGRYAK</sequence>
<evidence type="ECO:0000313" key="1">
    <source>
        <dbReference type="EMBL" id="SFP95756.1"/>
    </source>
</evidence>
<gene>
    <name evidence="1" type="ORF">SAMN05444406_10775</name>
</gene>
<reference evidence="1 2" key="1">
    <citation type="submission" date="2016-10" db="EMBL/GenBank/DDBJ databases">
        <authorList>
            <person name="de Groot N.N."/>
        </authorList>
    </citation>
    <scope>NUCLEOTIDE SEQUENCE [LARGE SCALE GENOMIC DNA]</scope>
    <source>
        <strain evidence="1 2">DSM 20678</strain>
    </source>
</reference>